<organism evidence="1 2">
    <name type="scientific">Pontixanthobacter luteolus</name>
    <dbReference type="NCBI Taxonomy" id="295089"/>
    <lineage>
        <taxon>Bacteria</taxon>
        <taxon>Pseudomonadati</taxon>
        <taxon>Pseudomonadota</taxon>
        <taxon>Alphaproteobacteria</taxon>
        <taxon>Sphingomonadales</taxon>
        <taxon>Erythrobacteraceae</taxon>
        <taxon>Pontixanthobacter</taxon>
    </lineage>
</organism>
<gene>
    <name evidence="1" type="ORF">GRI43_06400</name>
</gene>
<dbReference type="InterPro" id="IPR016155">
    <property type="entry name" value="Mopterin_synth/thiamin_S_b"/>
</dbReference>
<sequence>MAVRILFLGPLADIAGRQELAAPAPLDWAGLLALVSAEVADQIAEDRVNIACGGRVLSDKRTLAAQDGDEVALLPPVSGG</sequence>
<keyword evidence="2" id="KW-1185">Reference proteome</keyword>
<dbReference type="EMBL" id="WTYP01000001">
    <property type="protein sequence ID" value="MXP47017.1"/>
    <property type="molecule type" value="Genomic_DNA"/>
</dbReference>
<proteinExistence type="predicted"/>
<dbReference type="InterPro" id="IPR003749">
    <property type="entry name" value="ThiS/MoaD-like"/>
</dbReference>
<accession>A0A6I4UYP5</accession>
<protein>
    <submittedName>
        <fullName evidence="1">MoaD/ThiS family protein</fullName>
    </submittedName>
</protein>
<dbReference type="Pfam" id="PF02597">
    <property type="entry name" value="ThiS"/>
    <property type="match status" value="1"/>
</dbReference>
<comment type="caution">
    <text evidence="1">The sequence shown here is derived from an EMBL/GenBank/DDBJ whole genome shotgun (WGS) entry which is preliminary data.</text>
</comment>
<dbReference type="Gene3D" id="3.10.20.30">
    <property type="match status" value="1"/>
</dbReference>
<dbReference type="RefSeq" id="WP_160730187.1">
    <property type="nucleotide sequence ID" value="NZ_WTYP01000001.1"/>
</dbReference>
<name>A0A6I4UYP5_9SPHN</name>
<dbReference type="SUPFAM" id="SSF54285">
    <property type="entry name" value="MoaD/ThiS"/>
    <property type="match status" value="1"/>
</dbReference>
<dbReference type="OrthoDB" id="9800712at2"/>
<evidence type="ECO:0000313" key="2">
    <source>
        <dbReference type="Proteomes" id="UP000471435"/>
    </source>
</evidence>
<dbReference type="AlphaFoldDB" id="A0A6I4UYP5"/>
<reference evidence="1 2" key="1">
    <citation type="submission" date="2019-12" db="EMBL/GenBank/DDBJ databases">
        <title>Genomic-based taxomic classification of the family Erythrobacteraceae.</title>
        <authorList>
            <person name="Xu L."/>
        </authorList>
    </citation>
    <scope>NUCLEOTIDE SEQUENCE [LARGE SCALE GENOMIC DNA]</scope>
    <source>
        <strain evidence="1 2">SW-109</strain>
    </source>
</reference>
<dbReference type="Proteomes" id="UP000471435">
    <property type="component" value="Unassembled WGS sequence"/>
</dbReference>
<evidence type="ECO:0000313" key="1">
    <source>
        <dbReference type="EMBL" id="MXP47017.1"/>
    </source>
</evidence>
<dbReference type="InterPro" id="IPR012675">
    <property type="entry name" value="Beta-grasp_dom_sf"/>
</dbReference>